<comment type="caution">
    <text evidence="7">The sequence shown here is derived from an EMBL/GenBank/DDBJ whole genome shotgun (WGS) entry which is preliminary data.</text>
</comment>
<evidence type="ECO:0000256" key="1">
    <source>
        <dbReference type="ARBA" id="ARBA00008645"/>
    </source>
</evidence>
<dbReference type="Pfam" id="PF02909">
    <property type="entry name" value="TetR_C_1"/>
    <property type="match status" value="1"/>
</dbReference>
<dbReference type="InterPro" id="IPR050261">
    <property type="entry name" value="FrsA_esterase"/>
</dbReference>
<feature type="region of interest" description="Disordered" evidence="4">
    <location>
        <begin position="223"/>
        <end position="261"/>
    </location>
</feature>
<dbReference type="InterPro" id="IPR036271">
    <property type="entry name" value="Tet_transcr_reg_TetR-rel_C_sf"/>
</dbReference>
<gene>
    <name evidence="7" type="ORF">J2S44_006837</name>
</gene>
<dbReference type="RefSeq" id="WP_310422541.1">
    <property type="nucleotide sequence ID" value="NZ_JAVDYC010000001.1"/>
</dbReference>
<dbReference type="InterPro" id="IPR004111">
    <property type="entry name" value="Repressor_TetR_C"/>
</dbReference>
<evidence type="ECO:0000313" key="7">
    <source>
        <dbReference type="EMBL" id="MDR7326587.1"/>
    </source>
</evidence>
<protein>
    <submittedName>
        <fullName evidence="7">Dienelactone hydrolase</fullName>
    </submittedName>
</protein>
<dbReference type="SUPFAM" id="SSF48498">
    <property type="entry name" value="Tetracyclin repressor-like, C-terminal domain"/>
    <property type="match status" value="1"/>
</dbReference>
<feature type="domain" description="Dienelactone hydrolase" evidence="5">
    <location>
        <begin position="407"/>
        <end position="607"/>
    </location>
</feature>
<dbReference type="Gene3D" id="1.10.10.60">
    <property type="entry name" value="Homeodomain-like"/>
    <property type="match status" value="1"/>
</dbReference>
<dbReference type="GO" id="GO:0016787">
    <property type="term" value="F:hydrolase activity"/>
    <property type="evidence" value="ECO:0007669"/>
    <property type="project" value="UniProtKB-KW"/>
</dbReference>
<dbReference type="Gene3D" id="3.40.50.1820">
    <property type="entry name" value="alpha/beta hydrolase"/>
    <property type="match status" value="1"/>
</dbReference>
<feature type="domain" description="Tetracycline repressor TetR C-terminal" evidence="6">
    <location>
        <begin position="44"/>
        <end position="130"/>
    </location>
</feature>
<reference evidence="7 8" key="1">
    <citation type="submission" date="2023-07" db="EMBL/GenBank/DDBJ databases">
        <title>Sequencing the genomes of 1000 actinobacteria strains.</title>
        <authorList>
            <person name="Klenk H.-P."/>
        </authorList>
    </citation>
    <scope>NUCLEOTIDE SEQUENCE [LARGE SCALE GENOMIC DNA]</scope>
    <source>
        <strain evidence="7 8">DSM 44711</strain>
    </source>
</reference>
<name>A0AAE3ZVD2_9ACTN</name>
<comment type="similarity">
    <text evidence="1">Belongs to the AB hydrolase superfamily.</text>
</comment>
<dbReference type="PANTHER" id="PTHR22946">
    <property type="entry name" value="DIENELACTONE HYDROLASE DOMAIN-CONTAINING PROTEIN-RELATED"/>
    <property type="match status" value="1"/>
</dbReference>
<accession>A0AAE3ZVD2</accession>
<dbReference type="PANTHER" id="PTHR22946:SF8">
    <property type="entry name" value="ACETYL XYLAN ESTERASE DOMAIN-CONTAINING PROTEIN"/>
    <property type="match status" value="1"/>
</dbReference>
<evidence type="ECO:0000256" key="4">
    <source>
        <dbReference type="SAM" id="MobiDB-lite"/>
    </source>
</evidence>
<evidence type="ECO:0000313" key="8">
    <source>
        <dbReference type="Proteomes" id="UP001183629"/>
    </source>
</evidence>
<dbReference type="SUPFAM" id="SSF53474">
    <property type="entry name" value="alpha/beta-Hydrolases"/>
    <property type="match status" value="1"/>
</dbReference>
<keyword evidence="2" id="KW-0805">Transcription regulation</keyword>
<organism evidence="7 8">
    <name type="scientific">Catenuloplanes niger</name>
    <dbReference type="NCBI Taxonomy" id="587534"/>
    <lineage>
        <taxon>Bacteria</taxon>
        <taxon>Bacillati</taxon>
        <taxon>Actinomycetota</taxon>
        <taxon>Actinomycetes</taxon>
        <taxon>Micromonosporales</taxon>
        <taxon>Micromonosporaceae</taxon>
        <taxon>Catenuloplanes</taxon>
    </lineage>
</organism>
<keyword evidence="3" id="KW-0804">Transcription</keyword>
<evidence type="ECO:0000259" key="6">
    <source>
        <dbReference type="Pfam" id="PF02909"/>
    </source>
</evidence>
<evidence type="ECO:0000256" key="2">
    <source>
        <dbReference type="ARBA" id="ARBA00023015"/>
    </source>
</evidence>
<evidence type="ECO:0000259" key="5">
    <source>
        <dbReference type="Pfam" id="PF01738"/>
    </source>
</evidence>
<sequence length="619" mass="67580">MARLAERLGSATMSLYRHVANREELLVLMAAAAPGTPPAVDAERGWWPGLRTWAHALREVHLRHPWILTVNPGRPPIDPGQLRWADAGLAVPSRTGLSGDRRLSAIMAVLHYVRGEAQLGAGLADSDRADDATQEAYVRLVAADRFRTCRPRSGTARSPGRARWWARTSSSAWRECSTGSATSSTPLDGKRFPAYHRRMKRRAFTALPAAALLPAATAPFPGAAPAHATAGPPAPTPGVHPPGAGPGTPPGPGTPLGSFESPGVVHGNLPAFYERLRADLRYPDAWGSSPIRDFDGWRRHARALVERHLVHPADDRLPFRPHVLDERRTTRGYVRRLVAFDITRYSRVRAALLTPDRPGPHPAVLLLHDHGARFDIGKEKFVEPWYDEARLNSAREWTTRLMSGRFVADELAARGYVVLAVDTLGWGDRAGLTYEAQQALASNLYELGSSPAGLAAREDARAAAFLASLPQVDRRRIGAVGFSMGAFRAWQVAALSDHVAAAVSACWLTTVADMMVPGNNTLRGQSAFWMLHPGLHRHLDIPDVATIAAPKPLMAFDGELDTLFTPAGVAAAHARLREVWAGRHASRNLVTEVYPGKGHVFDADMQEESFAWLDRTLRR</sequence>
<dbReference type="AlphaFoldDB" id="A0AAE3ZVD2"/>
<dbReference type="GO" id="GO:0045892">
    <property type="term" value="P:negative regulation of DNA-templated transcription"/>
    <property type="evidence" value="ECO:0007669"/>
    <property type="project" value="InterPro"/>
</dbReference>
<dbReference type="InterPro" id="IPR029058">
    <property type="entry name" value="AB_hydrolase_fold"/>
</dbReference>
<keyword evidence="8" id="KW-1185">Reference proteome</keyword>
<dbReference type="EMBL" id="JAVDYC010000001">
    <property type="protein sequence ID" value="MDR7326587.1"/>
    <property type="molecule type" value="Genomic_DNA"/>
</dbReference>
<feature type="compositionally biased region" description="Pro residues" evidence="4">
    <location>
        <begin position="232"/>
        <end position="253"/>
    </location>
</feature>
<dbReference type="Proteomes" id="UP001183629">
    <property type="component" value="Unassembled WGS sequence"/>
</dbReference>
<dbReference type="InterPro" id="IPR002925">
    <property type="entry name" value="Dienelactn_hydro"/>
</dbReference>
<dbReference type="Gene3D" id="1.10.357.10">
    <property type="entry name" value="Tetracycline Repressor, domain 2"/>
    <property type="match status" value="1"/>
</dbReference>
<dbReference type="Pfam" id="PF01738">
    <property type="entry name" value="DLH"/>
    <property type="match status" value="1"/>
</dbReference>
<evidence type="ECO:0000256" key="3">
    <source>
        <dbReference type="ARBA" id="ARBA00023163"/>
    </source>
</evidence>
<proteinExistence type="inferred from homology"/>
<keyword evidence="7" id="KW-0378">Hydrolase</keyword>